<dbReference type="Gene3D" id="3.40.50.300">
    <property type="entry name" value="P-loop containing nucleotide triphosphate hydrolases"/>
    <property type="match status" value="1"/>
</dbReference>
<dbReference type="InterPro" id="IPR024156">
    <property type="entry name" value="Small_GTPase_ARF"/>
</dbReference>
<gene>
    <name evidence="8" type="primary">RvY_07527-1</name>
    <name evidence="8" type="synonym">RvY_07527.1</name>
    <name evidence="8" type="ORF">RvY_07527</name>
</gene>
<organism evidence="8 9">
    <name type="scientific">Ramazzottius varieornatus</name>
    <name type="common">Water bear</name>
    <name type="synonym">Tardigrade</name>
    <dbReference type="NCBI Taxonomy" id="947166"/>
    <lineage>
        <taxon>Eukaryota</taxon>
        <taxon>Metazoa</taxon>
        <taxon>Ecdysozoa</taxon>
        <taxon>Tardigrada</taxon>
        <taxon>Eutardigrada</taxon>
        <taxon>Parachela</taxon>
        <taxon>Hypsibioidea</taxon>
        <taxon>Ramazzottiidae</taxon>
        <taxon>Ramazzottius</taxon>
    </lineage>
</organism>
<keyword evidence="6" id="KW-0460">Magnesium</keyword>
<protein>
    <recommendedName>
        <fullName evidence="2">ADP-ribosylation factor-like protein 6</fullName>
    </recommendedName>
</protein>
<feature type="binding site" evidence="6">
    <location>
        <position position="47"/>
    </location>
    <ligand>
        <name>Mg(2+)</name>
        <dbReference type="ChEBI" id="CHEBI:18420"/>
    </ligand>
</feature>
<evidence type="ECO:0000256" key="6">
    <source>
        <dbReference type="PIRSR" id="PIRSR606689-2"/>
    </source>
</evidence>
<evidence type="ECO:0000256" key="4">
    <source>
        <dbReference type="ARBA" id="ARBA00023134"/>
    </source>
</evidence>
<evidence type="ECO:0000256" key="3">
    <source>
        <dbReference type="ARBA" id="ARBA00022741"/>
    </source>
</evidence>
<evidence type="ECO:0000313" key="8">
    <source>
        <dbReference type="EMBL" id="GAU96022.1"/>
    </source>
</evidence>
<evidence type="ECO:0000256" key="2">
    <source>
        <dbReference type="ARBA" id="ARBA00019766"/>
    </source>
</evidence>
<dbReference type="PROSITE" id="PS51419">
    <property type="entry name" value="RAB"/>
    <property type="match status" value="1"/>
</dbReference>
<dbReference type="EMBL" id="BDGG01000003">
    <property type="protein sequence ID" value="GAU96022.1"/>
    <property type="molecule type" value="Genomic_DNA"/>
</dbReference>
<dbReference type="PROSITE" id="PS51417">
    <property type="entry name" value="ARF"/>
    <property type="match status" value="1"/>
</dbReference>
<comment type="caution">
    <text evidence="8">The sequence shown here is derived from an EMBL/GenBank/DDBJ whole genome shotgun (WGS) entry which is preliminary data.</text>
</comment>
<dbReference type="AlphaFoldDB" id="A0A1D1V7J0"/>
<name>A0A1D1V7J0_RAMVA</name>
<dbReference type="PRINTS" id="PR00328">
    <property type="entry name" value="SAR1GTPBP"/>
</dbReference>
<dbReference type="SMART" id="SM00178">
    <property type="entry name" value="SAR"/>
    <property type="match status" value="1"/>
</dbReference>
<evidence type="ECO:0000256" key="1">
    <source>
        <dbReference type="ARBA" id="ARBA00010290"/>
    </source>
</evidence>
<accession>A0A1D1V7J0</accession>
<dbReference type="GO" id="GO:0003924">
    <property type="term" value="F:GTPase activity"/>
    <property type="evidence" value="ECO:0007669"/>
    <property type="project" value="InterPro"/>
</dbReference>
<dbReference type="SUPFAM" id="SSF52540">
    <property type="entry name" value="P-loop containing nucleoside triphosphate hydrolases"/>
    <property type="match status" value="1"/>
</dbReference>
<evidence type="ECO:0000256" key="7">
    <source>
        <dbReference type="RuleBase" id="RU003925"/>
    </source>
</evidence>
<feature type="binding site" evidence="5">
    <location>
        <begin position="23"/>
        <end position="30"/>
    </location>
    <ligand>
        <name>GTP</name>
        <dbReference type="ChEBI" id="CHEBI:37565"/>
    </ligand>
</feature>
<dbReference type="SMART" id="SM00177">
    <property type="entry name" value="ARF"/>
    <property type="match status" value="1"/>
</dbReference>
<feature type="binding site" evidence="5">
    <location>
        <begin position="128"/>
        <end position="131"/>
    </location>
    <ligand>
        <name>GTP</name>
        <dbReference type="ChEBI" id="CHEBI:37565"/>
    </ligand>
</feature>
<dbReference type="InterPro" id="IPR005225">
    <property type="entry name" value="Small_GTP-bd"/>
</dbReference>
<proteinExistence type="inferred from homology"/>
<dbReference type="NCBIfam" id="TIGR00231">
    <property type="entry name" value="small_GTP"/>
    <property type="match status" value="1"/>
</dbReference>
<dbReference type="PANTHER" id="PTHR11711">
    <property type="entry name" value="ADP RIBOSYLATION FACTOR-RELATED"/>
    <property type="match status" value="1"/>
</dbReference>
<dbReference type="InterPro" id="IPR006689">
    <property type="entry name" value="Small_GTPase_ARF/SAR"/>
</dbReference>
<sequence length="193" mass="21703">MHLLEKLREMGNTLKPHQVAILGLDGAGKTCLLYRLKFNSYVNTIKTVGFNWEKVKASSGSAKGKTFCLFDVPGQEKLRALWKTYTRKCDGILYIIDSADSGRFEESKIELAKTARMTGNVPIVVICNKQDLPAAATHDEIMELFNLKKELGQNREWDVVPGCAVTGEGVEEILSHLYDMVLRRNIKQKASKR</sequence>
<dbReference type="Pfam" id="PF00025">
    <property type="entry name" value="Arf"/>
    <property type="match status" value="1"/>
</dbReference>
<dbReference type="GO" id="GO:0005525">
    <property type="term" value="F:GTP binding"/>
    <property type="evidence" value="ECO:0007669"/>
    <property type="project" value="UniProtKB-KW"/>
</dbReference>
<dbReference type="OrthoDB" id="2011769at2759"/>
<keyword evidence="4 5" id="KW-0342">GTP-binding</keyword>
<dbReference type="InterPro" id="IPR027417">
    <property type="entry name" value="P-loop_NTPase"/>
</dbReference>
<comment type="similarity">
    <text evidence="1 7">Belongs to the small GTPase superfamily. Arf family.</text>
</comment>
<keyword evidence="3 5" id="KW-0547">Nucleotide-binding</keyword>
<dbReference type="GO" id="GO:0046872">
    <property type="term" value="F:metal ion binding"/>
    <property type="evidence" value="ECO:0007669"/>
    <property type="project" value="UniProtKB-KW"/>
</dbReference>
<keyword evidence="6" id="KW-0479">Metal-binding</keyword>
<evidence type="ECO:0000313" key="9">
    <source>
        <dbReference type="Proteomes" id="UP000186922"/>
    </source>
</evidence>
<dbReference type="STRING" id="947166.A0A1D1V7J0"/>
<reference evidence="8 9" key="1">
    <citation type="journal article" date="2016" name="Nat. Commun.">
        <title>Extremotolerant tardigrade genome and improved radiotolerance of human cultured cells by tardigrade-unique protein.</title>
        <authorList>
            <person name="Hashimoto T."/>
            <person name="Horikawa D.D."/>
            <person name="Saito Y."/>
            <person name="Kuwahara H."/>
            <person name="Kozuka-Hata H."/>
            <person name="Shin-I T."/>
            <person name="Minakuchi Y."/>
            <person name="Ohishi K."/>
            <person name="Motoyama A."/>
            <person name="Aizu T."/>
            <person name="Enomoto A."/>
            <person name="Kondo K."/>
            <person name="Tanaka S."/>
            <person name="Hara Y."/>
            <person name="Koshikawa S."/>
            <person name="Sagara H."/>
            <person name="Miura T."/>
            <person name="Yokobori S."/>
            <person name="Miyagawa K."/>
            <person name="Suzuki Y."/>
            <person name="Kubo T."/>
            <person name="Oyama M."/>
            <person name="Kohara Y."/>
            <person name="Fujiyama A."/>
            <person name="Arakawa K."/>
            <person name="Katayama T."/>
            <person name="Toyoda A."/>
            <person name="Kunieda T."/>
        </authorList>
    </citation>
    <scope>NUCLEOTIDE SEQUENCE [LARGE SCALE GENOMIC DNA]</scope>
    <source>
        <strain evidence="8 9">YOKOZUNA-1</strain>
    </source>
</reference>
<dbReference type="Proteomes" id="UP000186922">
    <property type="component" value="Unassembled WGS sequence"/>
</dbReference>
<keyword evidence="9" id="KW-1185">Reference proteome</keyword>
<feature type="binding site" evidence="6">
    <location>
        <position position="30"/>
    </location>
    <ligand>
        <name>Mg(2+)</name>
        <dbReference type="ChEBI" id="CHEBI:18420"/>
    </ligand>
</feature>
<dbReference type="SMART" id="SM00175">
    <property type="entry name" value="RAB"/>
    <property type="match status" value="1"/>
</dbReference>
<feature type="binding site" evidence="5">
    <location>
        <position position="74"/>
    </location>
    <ligand>
        <name>GTP</name>
        <dbReference type="ChEBI" id="CHEBI:37565"/>
    </ligand>
</feature>
<dbReference type="FunFam" id="3.40.50.300:FF:001166">
    <property type="entry name" value="ADP-ribosylation factor D"/>
    <property type="match status" value="1"/>
</dbReference>
<evidence type="ECO:0000256" key="5">
    <source>
        <dbReference type="PIRSR" id="PIRSR606689-1"/>
    </source>
</evidence>